<organism evidence="4 5">
    <name type="scientific">Cuscuta australis</name>
    <dbReference type="NCBI Taxonomy" id="267555"/>
    <lineage>
        <taxon>Eukaryota</taxon>
        <taxon>Viridiplantae</taxon>
        <taxon>Streptophyta</taxon>
        <taxon>Embryophyta</taxon>
        <taxon>Tracheophyta</taxon>
        <taxon>Spermatophyta</taxon>
        <taxon>Magnoliopsida</taxon>
        <taxon>eudicotyledons</taxon>
        <taxon>Gunneridae</taxon>
        <taxon>Pentapetalae</taxon>
        <taxon>asterids</taxon>
        <taxon>lamiids</taxon>
        <taxon>Solanales</taxon>
        <taxon>Convolvulaceae</taxon>
        <taxon>Cuscuteae</taxon>
        <taxon>Cuscuta</taxon>
        <taxon>Cuscuta subgen. Grammica</taxon>
        <taxon>Cuscuta sect. Cleistogrammica</taxon>
    </lineage>
</organism>
<dbReference type="GO" id="GO:0003729">
    <property type="term" value="F:mRNA binding"/>
    <property type="evidence" value="ECO:0007669"/>
    <property type="project" value="UniProtKB-ARBA"/>
</dbReference>
<dbReference type="GO" id="GO:0005840">
    <property type="term" value="C:ribosome"/>
    <property type="evidence" value="ECO:0007669"/>
    <property type="project" value="UniProtKB-KW"/>
</dbReference>
<protein>
    <recommendedName>
        <fullName evidence="6">Ribosomal protein L23/L25 N-terminal domain-containing protein</fullName>
    </recommendedName>
</protein>
<dbReference type="Gene3D" id="3.30.70.330">
    <property type="match status" value="1"/>
</dbReference>
<sequence>MASTVTLSLVSLIQRQDHKFMPSTQGTRNLLPFKSSFSGAAFNPASLSRKFCSLTSYSSYPHPFAVQAKKSSPAKAINKSAKSTRSQRLALDYSQILRYPIVSEAGIKNITQNNTLVFAVEKRADKRLIKDAATNIFKIQIKKVNTCIMPDGTKKAFLMLKSDCSAGDVAKRIKAI</sequence>
<comment type="caution">
    <text evidence="4">The sequence shown here is derived from an EMBL/GenBank/DDBJ whole genome shotgun (WGS) entry which is preliminary data.</text>
</comment>
<dbReference type="InterPro" id="IPR013025">
    <property type="entry name" value="Ribosomal_uL23-like"/>
</dbReference>
<evidence type="ECO:0008006" key="6">
    <source>
        <dbReference type="Google" id="ProtNLM"/>
    </source>
</evidence>
<gene>
    <name evidence="4" type="ORF">DM860_004936</name>
</gene>
<accession>A0A328DLW7</accession>
<evidence type="ECO:0000256" key="1">
    <source>
        <dbReference type="ARBA" id="ARBA00006700"/>
    </source>
</evidence>
<name>A0A328DLW7_9ASTE</name>
<evidence type="ECO:0000256" key="3">
    <source>
        <dbReference type="ARBA" id="ARBA00023274"/>
    </source>
</evidence>
<comment type="similarity">
    <text evidence="1">Belongs to the universal ribosomal protein uL23 family.</text>
</comment>
<dbReference type="Pfam" id="PF00276">
    <property type="entry name" value="Ribosomal_L23"/>
    <property type="match status" value="1"/>
</dbReference>
<dbReference type="SUPFAM" id="SSF54189">
    <property type="entry name" value="Ribosomal proteins S24e, L23 and L15e"/>
    <property type="match status" value="1"/>
</dbReference>
<keyword evidence="3" id="KW-0687">Ribonucleoprotein</keyword>
<dbReference type="GO" id="GO:0006412">
    <property type="term" value="P:translation"/>
    <property type="evidence" value="ECO:0007669"/>
    <property type="project" value="InterPro"/>
</dbReference>
<keyword evidence="5" id="KW-1185">Reference proteome</keyword>
<evidence type="ECO:0000313" key="5">
    <source>
        <dbReference type="Proteomes" id="UP000249390"/>
    </source>
</evidence>
<dbReference type="AlphaFoldDB" id="A0A328DLW7"/>
<evidence type="ECO:0000313" key="4">
    <source>
        <dbReference type="EMBL" id="RAL46657.1"/>
    </source>
</evidence>
<dbReference type="GO" id="GO:1990904">
    <property type="term" value="C:ribonucleoprotein complex"/>
    <property type="evidence" value="ECO:0007669"/>
    <property type="project" value="UniProtKB-KW"/>
</dbReference>
<dbReference type="GO" id="GO:0003735">
    <property type="term" value="F:structural constituent of ribosome"/>
    <property type="evidence" value="ECO:0007669"/>
    <property type="project" value="InterPro"/>
</dbReference>
<reference evidence="4 5" key="1">
    <citation type="submission" date="2018-06" db="EMBL/GenBank/DDBJ databases">
        <title>The Genome of Cuscuta australis (Dodder) Provides Insight into the Evolution of Plant Parasitism.</title>
        <authorList>
            <person name="Liu H."/>
        </authorList>
    </citation>
    <scope>NUCLEOTIDE SEQUENCE [LARGE SCALE GENOMIC DNA]</scope>
    <source>
        <strain evidence="5">cv. Yunnan</strain>
        <tissue evidence="4">Vines</tissue>
    </source>
</reference>
<proteinExistence type="inferred from homology"/>
<dbReference type="EMBL" id="NQVE01000122">
    <property type="protein sequence ID" value="RAL46657.1"/>
    <property type="molecule type" value="Genomic_DNA"/>
</dbReference>
<dbReference type="PANTHER" id="PTHR11620">
    <property type="entry name" value="60S RIBOSOMAL PROTEIN L23A"/>
    <property type="match status" value="1"/>
</dbReference>
<dbReference type="InterPro" id="IPR012677">
    <property type="entry name" value="Nucleotide-bd_a/b_plait_sf"/>
</dbReference>
<dbReference type="Proteomes" id="UP000249390">
    <property type="component" value="Unassembled WGS sequence"/>
</dbReference>
<dbReference type="InterPro" id="IPR012678">
    <property type="entry name" value="Ribosomal_uL23/eL15/eS24_sf"/>
</dbReference>
<keyword evidence="2" id="KW-0689">Ribosomal protein</keyword>
<evidence type="ECO:0000256" key="2">
    <source>
        <dbReference type="ARBA" id="ARBA00022980"/>
    </source>
</evidence>